<evidence type="ECO:0000259" key="6">
    <source>
        <dbReference type="PROSITE" id="PS51733"/>
    </source>
</evidence>
<reference evidence="7 8" key="2">
    <citation type="submission" date="2019-08" db="EMBL/GenBank/DDBJ databases">
        <title>Jejuicoccus antrihumi gen. nov., sp. nov., a new member of the family Dermacoccaceae isolated from a cave.</title>
        <authorList>
            <person name="Schumann P."/>
            <person name="Kim I.S."/>
        </authorList>
    </citation>
    <scope>NUCLEOTIDE SEQUENCE [LARGE SCALE GENOMIC DNA]</scope>
    <source>
        <strain evidence="7 8">C5-26</strain>
    </source>
</reference>
<dbReference type="SUPFAM" id="SSF55681">
    <property type="entry name" value="Class II aaRS and biotin synthetases"/>
    <property type="match status" value="1"/>
</dbReference>
<dbReference type="AlphaFoldDB" id="A0A563DXP3"/>
<dbReference type="Gene3D" id="2.30.30.100">
    <property type="match status" value="1"/>
</dbReference>
<dbReference type="GO" id="GO:0004016">
    <property type="term" value="F:adenylate cyclase activity"/>
    <property type="evidence" value="ECO:0007669"/>
    <property type="project" value="UniProtKB-ARBA"/>
</dbReference>
<comment type="caution">
    <text evidence="7">The sequence shown here is derived from an EMBL/GenBank/DDBJ whole genome shotgun (WGS) entry which is preliminary data.</text>
</comment>
<evidence type="ECO:0000313" key="8">
    <source>
        <dbReference type="Proteomes" id="UP000320244"/>
    </source>
</evidence>
<dbReference type="SMART" id="SM00044">
    <property type="entry name" value="CYCc"/>
    <property type="match status" value="1"/>
</dbReference>
<dbReference type="InterPro" id="IPR004408">
    <property type="entry name" value="Biotin_CoA_COase_ligase"/>
</dbReference>
<dbReference type="InterPro" id="IPR001054">
    <property type="entry name" value="A/G_cyclase"/>
</dbReference>
<dbReference type="Pfam" id="PF00211">
    <property type="entry name" value="Guanylate_cyc"/>
    <property type="match status" value="1"/>
</dbReference>
<dbReference type="PROSITE" id="PS50125">
    <property type="entry name" value="GUANYLATE_CYCLASE_2"/>
    <property type="match status" value="1"/>
</dbReference>
<dbReference type="Proteomes" id="UP000320244">
    <property type="component" value="Unassembled WGS sequence"/>
</dbReference>
<dbReference type="InterPro" id="IPR045864">
    <property type="entry name" value="aa-tRNA-synth_II/BPL/LPL"/>
</dbReference>
<feature type="domain" description="BPL/LPL catalytic" evidence="6">
    <location>
        <begin position="19"/>
        <end position="205"/>
    </location>
</feature>
<gene>
    <name evidence="7" type="ORF">FGL98_14960</name>
</gene>
<dbReference type="Pfam" id="PF02237">
    <property type="entry name" value="BPL_C"/>
    <property type="match status" value="1"/>
</dbReference>
<keyword evidence="8" id="KW-1185">Reference proteome</keyword>
<dbReference type="Gene3D" id="3.30.70.1230">
    <property type="entry name" value="Nucleotide cyclase"/>
    <property type="match status" value="1"/>
</dbReference>
<dbReference type="PANTHER" id="PTHR12835:SF5">
    <property type="entry name" value="BIOTIN--PROTEIN LIGASE"/>
    <property type="match status" value="1"/>
</dbReference>
<evidence type="ECO:0000256" key="3">
    <source>
        <dbReference type="ARBA" id="ARBA00024227"/>
    </source>
</evidence>
<keyword evidence="1 7" id="KW-0436">Ligase</keyword>
<dbReference type="Pfam" id="PF03099">
    <property type="entry name" value="BPL_LplA_LipB"/>
    <property type="match status" value="1"/>
</dbReference>
<name>A0A563DXP3_9MICO</name>
<dbReference type="InterPro" id="IPR003142">
    <property type="entry name" value="BPL_C"/>
</dbReference>
<proteinExistence type="predicted"/>
<evidence type="ECO:0000259" key="5">
    <source>
        <dbReference type="PROSITE" id="PS50125"/>
    </source>
</evidence>
<protein>
    <recommendedName>
        <fullName evidence="3">biotin--[biotin carboxyl-carrier protein] ligase</fullName>
        <ecNumber evidence="3">6.3.4.15</ecNumber>
    </recommendedName>
</protein>
<evidence type="ECO:0000256" key="1">
    <source>
        <dbReference type="ARBA" id="ARBA00022598"/>
    </source>
</evidence>
<dbReference type="CDD" id="cd07302">
    <property type="entry name" value="CHD"/>
    <property type="match status" value="1"/>
</dbReference>
<sequence length="627" mass="67372">MAWCGGSSLSGVSHFLDGGLLRQRLSTTTWHDTVVRSEVGSTNEELLIDPRPWRVLVADHQTTGRGRLERSWVAPAGTSIAMSASMPLPQDAGRWGWVPLLVGVAVRRALLQLTDLELGLKWPNDVLAREQPGREWRKIAGILCNATGGSHPVVVVGVGLNVHQTAAELPVDTATSLDLCGAHVSREDVVVAVLGALAEVEKGWDTATWDDRYRSACVTLGQEVRIQLSEGEVARGPAVDIDRMGRLVLQTPSGLVPHAVGDVVHVRREPTSTGGQAGRERSAGTMAPPARESQLDRAAFVDSLEARLMGYPRTMRRSDVGDAAQVSGDEASKFWRALGFANARDDDVVFSEADVQALSQVDKIVRDGLLDETTALGLARALGRTTDRMGMWSLQLVTDMVSGENIAEVDSQLAHVSAERVVDLAARLEPLLLYAFRRNLGVAISRLVADSEPETHIGVVRTVGFADLVSYTRLVRQLSERELGALVLRFEALAADVVSQHGGAVVKMVGDEVLFSHPNVEGAVNIAFDLLQAAELDDLMPQMRVGMAGGRVLARLGDIYGNTVNRASRLTTVAQPGTVLVDPGVAEQAQALPEVVATSVDPIELRGIGHMEPWVLTRQADAPEGRS</sequence>
<evidence type="ECO:0000313" key="7">
    <source>
        <dbReference type="EMBL" id="TWP35058.1"/>
    </source>
</evidence>
<evidence type="ECO:0000256" key="4">
    <source>
        <dbReference type="SAM" id="MobiDB-lite"/>
    </source>
</evidence>
<dbReference type="PROSITE" id="PS51733">
    <property type="entry name" value="BPL_LPL_CATALYTIC"/>
    <property type="match status" value="1"/>
</dbReference>
<dbReference type="OrthoDB" id="310836at2"/>
<feature type="region of interest" description="Disordered" evidence="4">
    <location>
        <begin position="269"/>
        <end position="292"/>
    </location>
</feature>
<keyword evidence="2" id="KW-0092">Biotin</keyword>
<dbReference type="SUPFAM" id="SSF55073">
    <property type="entry name" value="Nucleotide cyclase"/>
    <property type="match status" value="1"/>
</dbReference>
<dbReference type="EMBL" id="VCQV01000022">
    <property type="protein sequence ID" value="TWP35058.1"/>
    <property type="molecule type" value="Genomic_DNA"/>
</dbReference>
<dbReference type="EC" id="6.3.4.15" evidence="3"/>
<dbReference type="GO" id="GO:0035556">
    <property type="term" value="P:intracellular signal transduction"/>
    <property type="evidence" value="ECO:0007669"/>
    <property type="project" value="InterPro"/>
</dbReference>
<evidence type="ECO:0000256" key="2">
    <source>
        <dbReference type="ARBA" id="ARBA00023267"/>
    </source>
</evidence>
<dbReference type="InterPro" id="IPR029787">
    <property type="entry name" value="Nucleotide_cyclase"/>
</dbReference>
<dbReference type="InterPro" id="IPR004143">
    <property type="entry name" value="BPL_LPL_catalytic"/>
</dbReference>
<feature type="domain" description="Guanylate cyclase" evidence="5">
    <location>
        <begin position="462"/>
        <end position="571"/>
    </location>
</feature>
<dbReference type="Gene3D" id="3.30.930.10">
    <property type="entry name" value="Bira Bifunctional Protein, Domain 2"/>
    <property type="match status" value="1"/>
</dbReference>
<dbReference type="GO" id="GO:0005737">
    <property type="term" value="C:cytoplasm"/>
    <property type="evidence" value="ECO:0007669"/>
    <property type="project" value="TreeGrafter"/>
</dbReference>
<dbReference type="GO" id="GO:0004077">
    <property type="term" value="F:biotin--[biotin carboxyl-carrier protein] ligase activity"/>
    <property type="evidence" value="ECO:0007669"/>
    <property type="project" value="UniProtKB-EC"/>
</dbReference>
<reference evidence="7 8" key="1">
    <citation type="submission" date="2019-05" db="EMBL/GenBank/DDBJ databases">
        <authorList>
            <person name="Lee S.D."/>
        </authorList>
    </citation>
    <scope>NUCLEOTIDE SEQUENCE [LARGE SCALE GENOMIC DNA]</scope>
    <source>
        <strain evidence="7 8">C5-26</strain>
    </source>
</reference>
<dbReference type="NCBIfam" id="TIGR00121">
    <property type="entry name" value="birA_ligase"/>
    <property type="match status" value="1"/>
</dbReference>
<dbReference type="GO" id="GO:0009190">
    <property type="term" value="P:cyclic nucleotide biosynthetic process"/>
    <property type="evidence" value="ECO:0007669"/>
    <property type="project" value="InterPro"/>
</dbReference>
<dbReference type="CDD" id="cd16442">
    <property type="entry name" value="BPL"/>
    <property type="match status" value="1"/>
</dbReference>
<accession>A0A563DXP3</accession>
<organism evidence="7 8">
    <name type="scientific">Leekyejoonella antrihumi</name>
    <dbReference type="NCBI Taxonomy" id="1660198"/>
    <lineage>
        <taxon>Bacteria</taxon>
        <taxon>Bacillati</taxon>
        <taxon>Actinomycetota</taxon>
        <taxon>Actinomycetes</taxon>
        <taxon>Micrococcales</taxon>
        <taxon>Dermacoccaceae</taxon>
        <taxon>Leekyejoonella</taxon>
    </lineage>
</organism>
<dbReference type="PANTHER" id="PTHR12835">
    <property type="entry name" value="BIOTIN PROTEIN LIGASE"/>
    <property type="match status" value="1"/>
</dbReference>